<evidence type="ECO:0000313" key="6">
    <source>
        <dbReference type="Proteomes" id="UP000037729"/>
    </source>
</evidence>
<dbReference type="FunFam" id="3.30.1060.10:FF:000004">
    <property type="entry name" value="Peptide methionine sulfoxide reductase A5"/>
    <property type="match status" value="1"/>
</dbReference>
<comment type="similarity">
    <text evidence="1 3">Belongs to the MsrA Met sulfoxide reductase family.</text>
</comment>
<dbReference type="SUPFAM" id="SSF55068">
    <property type="entry name" value="Peptide methionine sulfoxide reductase"/>
    <property type="match status" value="1"/>
</dbReference>
<evidence type="ECO:0000256" key="3">
    <source>
        <dbReference type="HAMAP-Rule" id="MF_01401"/>
    </source>
</evidence>
<dbReference type="GO" id="GO:0008113">
    <property type="term" value="F:peptide-methionine (S)-S-oxide reductase activity"/>
    <property type="evidence" value="ECO:0007669"/>
    <property type="project" value="UniProtKB-UniRule"/>
</dbReference>
<evidence type="ECO:0000313" key="5">
    <source>
        <dbReference type="EMBL" id="KOX91932.1"/>
    </source>
</evidence>
<dbReference type="AlphaFoldDB" id="A0A0M9AH76"/>
<keyword evidence="6" id="KW-1185">Reference proteome</keyword>
<accession>A0A0M9AH76</accession>
<name>A0A0M9AH76_9EURY</name>
<dbReference type="Pfam" id="PF01625">
    <property type="entry name" value="PMSR"/>
    <property type="match status" value="1"/>
</dbReference>
<keyword evidence="2 3" id="KW-0560">Oxidoreductase</keyword>
<proteinExistence type="inferred from homology"/>
<comment type="catalytic activity">
    <reaction evidence="3">
        <text>[thioredoxin]-disulfide + L-methionine + H2O = L-methionine (S)-S-oxide + [thioredoxin]-dithiol</text>
        <dbReference type="Rhea" id="RHEA:19993"/>
        <dbReference type="Rhea" id="RHEA-COMP:10698"/>
        <dbReference type="Rhea" id="RHEA-COMP:10700"/>
        <dbReference type="ChEBI" id="CHEBI:15377"/>
        <dbReference type="ChEBI" id="CHEBI:29950"/>
        <dbReference type="ChEBI" id="CHEBI:50058"/>
        <dbReference type="ChEBI" id="CHEBI:57844"/>
        <dbReference type="ChEBI" id="CHEBI:58772"/>
        <dbReference type="EC" id="1.8.4.11"/>
    </reaction>
</comment>
<organism evidence="5 6">
    <name type="scientific">Haloarcula rubripromontorii</name>
    <dbReference type="NCBI Taxonomy" id="1705562"/>
    <lineage>
        <taxon>Archaea</taxon>
        <taxon>Methanobacteriati</taxon>
        <taxon>Methanobacteriota</taxon>
        <taxon>Stenosarchaea group</taxon>
        <taxon>Halobacteria</taxon>
        <taxon>Halobacteriales</taxon>
        <taxon>Haloarculaceae</taxon>
        <taxon>Haloarcula</taxon>
    </lineage>
</organism>
<dbReference type="OrthoDB" id="336560at2157"/>
<dbReference type="EC" id="1.8.4.11" evidence="3"/>
<dbReference type="InterPro" id="IPR036509">
    <property type="entry name" value="Met_Sox_Rdtase_MsrA_sf"/>
</dbReference>
<reference evidence="5 6" key="1">
    <citation type="submission" date="2015-08" db="EMBL/GenBank/DDBJ databases">
        <title>Genomes of Isolates from Cabo Rojo, PR.</title>
        <authorList>
            <person name="Sanchez-Nieves R.L."/>
            <person name="Montalvo-Rodriguez R."/>
        </authorList>
    </citation>
    <scope>NUCLEOTIDE SEQUENCE [LARGE SCALE GENOMIC DNA]</scope>
    <source>
        <strain evidence="5 6">SL3</strain>
    </source>
</reference>
<gene>
    <name evidence="3" type="primary">msrA</name>
    <name evidence="5" type="ORF">AMS69_15390</name>
</gene>
<dbReference type="PANTHER" id="PTHR43774">
    <property type="entry name" value="PEPTIDE METHIONINE SULFOXIDE REDUCTASE"/>
    <property type="match status" value="1"/>
</dbReference>
<dbReference type="EMBL" id="LIUF01000005">
    <property type="protein sequence ID" value="KOX91932.1"/>
    <property type="molecule type" value="Genomic_DNA"/>
</dbReference>
<sequence>MTPSAYEPTHPTALAVDAELPGPAATATATFGMGCFWGPDARFGAIPGVVRTRVGYAGGTEPDPSYYSLGDHTEVVQVEYDPDAVSYRALLDVVWANHDPFSAPHKRQYRGVVLVHDDRQREVAQQTREELESRTGKSVETAIEGLDRFYLAEGYHQKYELRSTPVVADELEDIYGDAFVDSTVAARLNGFVAGHGEDDERDALFAELDLSPAALSEVRRRL</sequence>
<evidence type="ECO:0000256" key="1">
    <source>
        <dbReference type="ARBA" id="ARBA00005591"/>
    </source>
</evidence>
<dbReference type="PANTHER" id="PTHR43774:SF1">
    <property type="entry name" value="PEPTIDE METHIONINE SULFOXIDE REDUCTASE MSRA 2"/>
    <property type="match status" value="1"/>
</dbReference>
<dbReference type="InterPro" id="IPR002569">
    <property type="entry name" value="Met_Sox_Rdtase_MsrA_dom"/>
</dbReference>
<comment type="catalytic activity">
    <reaction evidence="3">
        <text>L-methionyl-[protein] + [thioredoxin]-disulfide + H2O = L-methionyl-(S)-S-oxide-[protein] + [thioredoxin]-dithiol</text>
        <dbReference type="Rhea" id="RHEA:14217"/>
        <dbReference type="Rhea" id="RHEA-COMP:10698"/>
        <dbReference type="Rhea" id="RHEA-COMP:10700"/>
        <dbReference type="Rhea" id="RHEA-COMP:12313"/>
        <dbReference type="Rhea" id="RHEA-COMP:12315"/>
        <dbReference type="ChEBI" id="CHEBI:15377"/>
        <dbReference type="ChEBI" id="CHEBI:16044"/>
        <dbReference type="ChEBI" id="CHEBI:29950"/>
        <dbReference type="ChEBI" id="CHEBI:44120"/>
        <dbReference type="ChEBI" id="CHEBI:50058"/>
        <dbReference type="EC" id="1.8.4.11"/>
    </reaction>
</comment>
<feature type="domain" description="Peptide methionine sulphoxide reductase MsrA" evidence="4">
    <location>
        <begin position="28"/>
        <end position="161"/>
    </location>
</feature>
<dbReference type="Gene3D" id="3.30.1060.10">
    <property type="entry name" value="Peptide methionine sulphoxide reductase MsrA"/>
    <property type="match status" value="1"/>
</dbReference>
<protein>
    <recommendedName>
        <fullName evidence="3">Peptide methionine sulfoxide reductase MsrA</fullName>
        <shortName evidence="3">Protein-methionine-S-oxide reductase</shortName>
        <ecNumber evidence="3">1.8.4.11</ecNumber>
    </recommendedName>
    <alternativeName>
        <fullName evidence="3">Peptide-methionine (S)-S-oxide reductase</fullName>
        <shortName evidence="3">Peptide Met(O) reductase</shortName>
    </alternativeName>
</protein>
<dbReference type="STRING" id="1705562.AMS69_15390"/>
<comment type="function">
    <text evidence="3">Has an important function as a repair enzyme for proteins that have been inactivated by oxidation. Catalyzes the reversible oxidation-reduction of methionine sulfoxide in proteins to methionine.</text>
</comment>
<dbReference type="HAMAP" id="MF_01401">
    <property type="entry name" value="MsrA"/>
    <property type="match status" value="1"/>
</dbReference>
<dbReference type="Proteomes" id="UP000037729">
    <property type="component" value="Unassembled WGS sequence"/>
</dbReference>
<evidence type="ECO:0000259" key="4">
    <source>
        <dbReference type="Pfam" id="PF01625"/>
    </source>
</evidence>
<comment type="caution">
    <text evidence="5">The sequence shown here is derived from an EMBL/GenBank/DDBJ whole genome shotgun (WGS) entry which is preliminary data.</text>
</comment>
<dbReference type="RefSeq" id="WP_053968959.1">
    <property type="nucleotide sequence ID" value="NZ_LIUF01000005.1"/>
</dbReference>
<evidence type="ECO:0000256" key="2">
    <source>
        <dbReference type="ARBA" id="ARBA00023002"/>
    </source>
</evidence>
<dbReference type="NCBIfam" id="TIGR00401">
    <property type="entry name" value="msrA"/>
    <property type="match status" value="1"/>
</dbReference>
<feature type="active site" evidence="3">
    <location>
        <position position="35"/>
    </location>
</feature>
<dbReference type="PATRIC" id="fig|1705562.3.peg.3981"/>
<dbReference type="GO" id="GO:0033744">
    <property type="term" value="F:L-methionine:thioredoxin-disulfide S-oxidoreductase activity"/>
    <property type="evidence" value="ECO:0007669"/>
    <property type="project" value="RHEA"/>
</dbReference>